<reference evidence="1" key="1">
    <citation type="submission" date="2020-02" db="EMBL/GenBank/DDBJ databases">
        <authorList>
            <person name="Meier V. D."/>
        </authorList>
    </citation>
    <scope>NUCLEOTIDE SEQUENCE</scope>
    <source>
        <strain evidence="1">AVDCRST_MAG89</strain>
    </source>
</reference>
<protein>
    <recommendedName>
        <fullName evidence="2">Histidine kinase/HSP90-like ATPase domain-containing protein</fullName>
    </recommendedName>
</protein>
<organism evidence="1">
    <name type="scientific">uncultured Gemmatimonadota bacterium</name>
    <dbReference type="NCBI Taxonomy" id="203437"/>
    <lineage>
        <taxon>Bacteria</taxon>
        <taxon>Pseudomonadati</taxon>
        <taxon>Gemmatimonadota</taxon>
        <taxon>environmental samples</taxon>
    </lineage>
</organism>
<evidence type="ECO:0008006" key="2">
    <source>
        <dbReference type="Google" id="ProtNLM"/>
    </source>
</evidence>
<proteinExistence type="predicted"/>
<dbReference type="SUPFAM" id="SSF55874">
    <property type="entry name" value="ATPase domain of HSP90 chaperone/DNA topoisomerase II/histidine kinase"/>
    <property type="match status" value="1"/>
</dbReference>
<accession>A0A6J4LXH3</accession>
<name>A0A6J4LXH3_9BACT</name>
<sequence length="68" mass="7298">MDTLLQDIRYALRTLRRTPGFTVAAVLTIALRAVELQGGELRYAPRAGGGSEFVILLPAVDPAELAAM</sequence>
<gene>
    <name evidence="1" type="ORF">AVDCRST_MAG89-2601</name>
</gene>
<dbReference type="AlphaFoldDB" id="A0A6J4LXH3"/>
<dbReference type="EMBL" id="CADCTV010000547">
    <property type="protein sequence ID" value="CAA9340792.1"/>
    <property type="molecule type" value="Genomic_DNA"/>
</dbReference>
<dbReference type="InterPro" id="IPR036890">
    <property type="entry name" value="HATPase_C_sf"/>
</dbReference>
<evidence type="ECO:0000313" key="1">
    <source>
        <dbReference type="EMBL" id="CAA9340792.1"/>
    </source>
</evidence>